<dbReference type="Gene3D" id="2.60.40.420">
    <property type="entry name" value="Cupredoxins - blue copper proteins"/>
    <property type="match status" value="1"/>
</dbReference>
<dbReference type="Proteomes" id="UP000003861">
    <property type="component" value="Unassembled WGS sequence"/>
</dbReference>
<feature type="domain" description="EfeO-type cupredoxin-like" evidence="1">
    <location>
        <begin position="36"/>
        <end position="114"/>
    </location>
</feature>
<reference evidence="2 3" key="1">
    <citation type="journal article" date="2011" name="J. Bacteriol.">
        <title>Genome sequence of Halorhabdus tiamatea, the first archaeon isolated from a deep-sea anoxic brine lake.</title>
        <authorList>
            <person name="Antunes A."/>
            <person name="Alam I."/>
            <person name="Bajic V.B."/>
            <person name="Stingl U."/>
        </authorList>
    </citation>
    <scope>NUCLEOTIDE SEQUENCE [LARGE SCALE GENOMIC DNA]</scope>
    <source>
        <strain evidence="2 3">SARL4B</strain>
    </source>
</reference>
<reference evidence="2 3" key="2">
    <citation type="journal article" date="2013" name="PLoS ONE">
        <title>INDIGO - INtegrated Data Warehouse of MIcrobial GenOmes with Examples from the Red Sea Extremophiles.</title>
        <authorList>
            <person name="Alam I."/>
            <person name="Antunes A."/>
            <person name="Kamau A.A."/>
            <person name="Ba Alawi W."/>
            <person name="Kalkatawi M."/>
            <person name="Stingl U."/>
            <person name="Bajic V.B."/>
        </authorList>
    </citation>
    <scope>NUCLEOTIDE SEQUENCE [LARGE SCALE GENOMIC DNA]</scope>
    <source>
        <strain evidence="2 3">SARL4B</strain>
    </source>
</reference>
<proteinExistence type="predicted"/>
<dbReference type="InterPro" id="IPR006311">
    <property type="entry name" value="TAT_signal"/>
</dbReference>
<dbReference type="eggNOG" id="arCOG02929">
    <property type="taxonomic scope" value="Archaea"/>
</dbReference>
<dbReference type="GeneID" id="23798075"/>
<gene>
    <name evidence="2" type="ORF">HLRTI_000709</name>
</gene>
<name>U2FAQ4_9EURY</name>
<dbReference type="PROSITE" id="PS51257">
    <property type="entry name" value="PROKAR_LIPOPROTEIN"/>
    <property type="match status" value="1"/>
</dbReference>
<dbReference type="RefSeq" id="WP_008527963.1">
    <property type="nucleotide sequence ID" value="NC_021921.1"/>
</dbReference>
<dbReference type="STRING" id="1033806.HTIA_0592"/>
<comment type="caution">
    <text evidence="2">The sequence shown here is derived from an EMBL/GenBank/DDBJ whole genome shotgun (WGS) entry which is preliminary data.</text>
</comment>
<dbReference type="AlphaFoldDB" id="U2FAQ4"/>
<sequence length="137" mass="14364">MPASLYRRRFLGVVGIGLCSAVGGCLGASDGSEATTTDADRLATVSIREGEFTPDSLDAATGQEATLVFENADDREHVVRGDFADFEVRVPAGETASRTVTMPEKPDTYTVECDGEGVLDVEAVPENVMGGCSLADE</sequence>
<dbReference type="EMBL" id="AFNT02000006">
    <property type="protein sequence ID" value="ERJ07115.1"/>
    <property type="molecule type" value="Genomic_DNA"/>
</dbReference>
<protein>
    <submittedName>
        <fullName evidence="2">Twin arginine translocation signal domain containing protein</fullName>
    </submittedName>
</protein>
<accession>U2FAQ4</accession>
<dbReference type="Pfam" id="PF13473">
    <property type="entry name" value="Cupredoxin_1"/>
    <property type="match status" value="1"/>
</dbReference>
<dbReference type="PROSITE" id="PS51318">
    <property type="entry name" value="TAT"/>
    <property type="match status" value="1"/>
</dbReference>
<dbReference type="InterPro" id="IPR008972">
    <property type="entry name" value="Cupredoxin"/>
</dbReference>
<evidence type="ECO:0000259" key="1">
    <source>
        <dbReference type="Pfam" id="PF13473"/>
    </source>
</evidence>
<dbReference type="InterPro" id="IPR028096">
    <property type="entry name" value="EfeO_Cupredoxin"/>
</dbReference>
<evidence type="ECO:0000313" key="3">
    <source>
        <dbReference type="Proteomes" id="UP000003861"/>
    </source>
</evidence>
<organism evidence="2 3">
    <name type="scientific">Halorhabdus tiamatea SARL4B</name>
    <dbReference type="NCBI Taxonomy" id="1033806"/>
    <lineage>
        <taxon>Archaea</taxon>
        <taxon>Methanobacteriati</taxon>
        <taxon>Methanobacteriota</taxon>
        <taxon>Stenosarchaea group</taxon>
        <taxon>Halobacteria</taxon>
        <taxon>Halobacteriales</taxon>
        <taxon>Haloarculaceae</taxon>
        <taxon>Halorhabdus</taxon>
    </lineage>
</organism>
<evidence type="ECO:0000313" key="2">
    <source>
        <dbReference type="EMBL" id="ERJ07115.1"/>
    </source>
</evidence>
<dbReference type="SUPFAM" id="SSF49503">
    <property type="entry name" value="Cupredoxins"/>
    <property type="match status" value="1"/>
</dbReference>